<reference evidence="4" key="1">
    <citation type="submission" date="2011-07" db="EMBL/GenBank/DDBJ databases">
        <authorList>
            <consortium name="Caenorhabditis brenneri Sequencing and Analysis Consortium"/>
            <person name="Wilson R.K."/>
        </authorList>
    </citation>
    <scope>NUCLEOTIDE SEQUENCE [LARGE SCALE GENOMIC DNA]</scope>
    <source>
        <strain evidence="4">PB2801</strain>
    </source>
</reference>
<evidence type="ECO:0000313" key="3">
    <source>
        <dbReference type="EMBL" id="EGT56911.1"/>
    </source>
</evidence>
<dbReference type="InterPro" id="IPR007350">
    <property type="entry name" value="Transposase_Tc5_C"/>
</dbReference>
<dbReference type="Proteomes" id="UP000008068">
    <property type="component" value="Unassembled WGS sequence"/>
</dbReference>
<name>G0PHR5_CAEBE</name>
<keyword evidence="4" id="KW-1185">Reference proteome</keyword>
<dbReference type="Pfam" id="PF03221">
    <property type="entry name" value="HTH_Tnp_Tc5"/>
    <property type="match status" value="1"/>
</dbReference>
<dbReference type="SMART" id="SM00674">
    <property type="entry name" value="CENPB"/>
    <property type="match status" value="1"/>
</dbReference>
<dbReference type="AlphaFoldDB" id="G0PHR5"/>
<protein>
    <recommendedName>
        <fullName evidence="2">HTH CENPB-type domain-containing protein</fullName>
    </recommendedName>
</protein>
<dbReference type="InParanoid" id="G0PHR5"/>
<dbReference type="eggNOG" id="KOG3105">
    <property type="taxonomic scope" value="Eukaryota"/>
</dbReference>
<dbReference type="EMBL" id="GL380501">
    <property type="protein sequence ID" value="EGT56911.1"/>
    <property type="molecule type" value="Genomic_DNA"/>
</dbReference>
<evidence type="ECO:0000256" key="1">
    <source>
        <dbReference type="ARBA" id="ARBA00023125"/>
    </source>
</evidence>
<dbReference type="OMA" id="MGPKAYM"/>
<proteinExistence type="predicted"/>
<dbReference type="OrthoDB" id="5876883at2759"/>
<dbReference type="InterPro" id="IPR006600">
    <property type="entry name" value="HTH_CenpB_DNA-bd_dom"/>
</dbReference>
<dbReference type="GO" id="GO:0003677">
    <property type="term" value="F:DNA binding"/>
    <property type="evidence" value="ECO:0007669"/>
    <property type="project" value="UniProtKB-KW"/>
</dbReference>
<dbReference type="Pfam" id="PF04236">
    <property type="entry name" value="Transp_Tc5_C"/>
    <property type="match status" value="1"/>
</dbReference>
<organism evidence="4">
    <name type="scientific">Caenorhabditis brenneri</name>
    <name type="common">Nematode worm</name>
    <dbReference type="NCBI Taxonomy" id="135651"/>
    <lineage>
        <taxon>Eukaryota</taxon>
        <taxon>Metazoa</taxon>
        <taxon>Ecdysozoa</taxon>
        <taxon>Nematoda</taxon>
        <taxon>Chromadorea</taxon>
        <taxon>Rhabditida</taxon>
        <taxon>Rhabditina</taxon>
        <taxon>Rhabditomorpha</taxon>
        <taxon>Rhabditoidea</taxon>
        <taxon>Rhabditidae</taxon>
        <taxon>Peloderinae</taxon>
        <taxon>Caenorhabditis</taxon>
    </lineage>
</organism>
<evidence type="ECO:0000313" key="4">
    <source>
        <dbReference type="Proteomes" id="UP000008068"/>
    </source>
</evidence>
<dbReference type="HOGENOM" id="CLU_021331_0_0_1"/>
<dbReference type="STRING" id="135651.G0PHR5"/>
<dbReference type="PROSITE" id="PS51253">
    <property type="entry name" value="HTH_CENPB"/>
    <property type="match status" value="1"/>
</dbReference>
<feature type="domain" description="HTH CENPB-type" evidence="2">
    <location>
        <begin position="143"/>
        <end position="215"/>
    </location>
</feature>
<accession>G0PHR5</accession>
<sequence>MAFNKLNVLSLLISKFESCGPIPRNPTVTREERKIADRVAGLIEEADDGYMDIDDDEVLIIEEDADYEVPEFDVLDSSDVPHNLTIRFGDKWVSKEEVDKAIKYYREPAKGSRTPKTMSTRFRWLTLPSHLQKLREIEEAGPNYRGDRCRLLQILSDRLFEEVKKRFDMGITLHDNSLHTLAIEINRNETMIQNFLASSNWISRWKKSHRIVSRKITRFVTRKCLINKGQIENTAKKFVEVCRREMSLFSPSMIFNGDQTGVQKELHGARALAIMGEQDIERIAQAKSSLTHSFTFLPMLFADGTMGPKAYMVIGETTGAFPPSRPIPDPPNLVVRPGKSHIMTKLMMCDWLKSCVFLPNGPTKLFMLVDSWPSFKDHQTIRSCVPPGVDLTIRNIPPHCTSLIQPLDKYWNGPWKNLLKKFTNYALTFQPEYIVAQRNNQIWMVALLYHQVSAVRFKEFLKYSWKKSGYTDHSCPFLTPSQYCYDVAFHDCYETNCTRLAFIHCARCEEFVCFHHFIVAKQHMCLSP</sequence>
<evidence type="ECO:0000259" key="2">
    <source>
        <dbReference type="PROSITE" id="PS51253"/>
    </source>
</evidence>
<keyword evidence="1" id="KW-0238">DNA-binding</keyword>
<gene>
    <name evidence="3" type="ORF">CAEBREN_12031</name>
</gene>